<keyword evidence="4" id="KW-1185">Reference proteome</keyword>
<reference evidence="3" key="2">
    <citation type="submission" date="2025-08" db="UniProtKB">
        <authorList>
            <consortium name="Ensembl"/>
        </authorList>
    </citation>
    <scope>IDENTIFICATION</scope>
    <source>
        <strain evidence="3">Glennie</strain>
    </source>
</reference>
<dbReference type="GO" id="GO:0005634">
    <property type="term" value="C:nucleus"/>
    <property type="evidence" value="ECO:0000318"/>
    <property type="project" value="GO_Central"/>
</dbReference>
<dbReference type="FunCoup" id="A0A6I8PCL9">
    <property type="interactions" value="80"/>
</dbReference>
<feature type="transmembrane region" description="Helical" evidence="2">
    <location>
        <begin position="505"/>
        <end position="523"/>
    </location>
</feature>
<dbReference type="InParanoid" id="A0A6I8PCL9"/>
<dbReference type="PANTHER" id="PTHR23186">
    <property type="entry name" value="RETINOIC ACID-INDUCED PROTEIN 2"/>
    <property type="match status" value="1"/>
</dbReference>
<keyword evidence="2" id="KW-1133">Transmembrane helix</keyword>
<dbReference type="InterPro" id="IPR026092">
    <property type="entry name" value="RAI2/SOBP"/>
</dbReference>
<dbReference type="CTD" id="10742"/>
<dbReference type="Ensembl" id="ENSOANT00000069246.1">
    <property type="protein sequence ID" value="ENSOANP00000049948.1"/>
    <property type="gene ID" value="ENSOANG00000047471.1"/>
</dbReference>
<dbReference type="PANTHER" id="PTHR23186:SF3">
    <property type="entry name" value="RETINOIC ACID-INDUCED PROTEIN 2"/>
    <property type="match status" value="1"/>
</dbReference>
<dbReference type="OrthoDB" id="9936033at2759"/>
<dbReference type="RefSeq" id="XP_039770088.1">
    <property type="nucleotide sequence ID" value="XM_039914154.1"/>
</dbReference>
<protein>
    <submittedName>
        <fullName evidence="3">Retinoic acid induced 2</fullName>
    </submittedName>
</protein>
<accession>A0A6I8PCL9</accession>
<proteinExistence type="predicted"/>
<dbReference type="GeneTree" id="ENSGT00940000154164"/>
<reference evidence="3" key="3">
    <citation type="submission" date="2025-09" db="UniProtKB">
        <authorList>
            <consortium name="Ensembl"/>
        </authorList>
    </citation>
    <scope>IDENTIFICATION</scope>
    <source>
        <strain evidence="3">Glennie</strain>
    </source>
</reference>
<evidence type="ECO:0000256" key="2">
    <source>
        <dbReference type="SAM" id="Phobius"/>
    </source>
</evidence>
<dbReference type="AlphaFoldDB" id="A0A6I8PCL9"/>
<feature type="region of interest" description="Disordered" evidence="1">
    <location>
        <begin position="1"/>
        <end position="26"/>
    </location>
</feature>
<dbReference type="OMA" id="QHKWLVD"/>
<dbReference type="GeneID" id="103170857"/>
<feature type="region of interest" description="Disordered" evidence="1">
    <location>
        <begin position="288"/>
        <end position="343"/>
    </location>
</feature>
<organism evidence="3 4">
    <name type="scientific">Ornithorhynchus anatinus</name>
    <name type="common">Duckbill platypus</name>
    <dbReference type="NCBI Taxonomy" id="9258"/>
    <lineage>
        <taxon>Eukaryota</taxon>
        <taxon>Metazoa</taxon>
        <taxon>Chordata</taxon>
        <taxon>Craniata</taxon>
        <taxon>Vertebrata</taxon>
        <taxon>Euteleostomi</taxon>
        <taxon>Mammalia</taxon>
        <taxon>Monotremata</taxon>
        <taxon>Ornithorhynchidae</taxon>
        <taxon>Ornithorhynchus</taxon>
    </lineage>
</organism>
<reference evidence="3 4" key="1">
    <citation type="journal article" date="2008" name="Nature">
        <title>Genome analysis of the platypus reveals unique signatures of evolution.</title>
        <authorList>
            <person name="Warren W.C."/>
            <person name="Hillier L.W."/>
            <person name="Marshall Graves J.A."/>
            <person name="Birney E."/>
            <person name="Ponting C.P."/>
            <person name="Grutzner F."/>
            <person name="Belov K."/>
            <person name="Miller W."/>
            <person name="Clarke L."/>
            <person name="Chinwalla A.T."/>
            <person name="Yang S.P."/>
            <person name="Heger A."/>
            <person name="Locke D.P."/>
            <person name="Miethke P."/>
            <person name="Waters P.D."/>
            <person name="Veyrunes F."/>
            <person name="Fulton L."/>
            <person name="Fulton B."/>
            <person name="Graves T."/>
            <person name="Wallis J."/>
            <person name="Puente X.S."/>
            <person name="Lopez-Otin C."/>
            <person name="Ordonez G.R."/>
            <person name="Eichler E.E."/>
            <person name="Chen L."/>
            <person name="Cheng Z."/>
            <person name="Deakin J.E."/>
            <person name="Alsop A."/>
            <person name="Thompson K."/>
            <person name="Kirby P."/>
            <person name="Papenfuss A.T."/>
            <person name="Wakefield M.J."/>
            <person name="Olender T."/>
            <person name="Lancet D."/>
            <person name="Huttley G.A."/>
            <person name="Smit A.F."/>
            <person name="Pask A."/>
            <person name="Temple-Smith P."/>
            <person name="Batzer M.A."/>
            <person name="Walker J.A."/>
            <person name="Konkel M.K."/>
            <person name="Harris R.S."/>
            <person name="Whittington C.M."/>
            <person name="Wong E.S."/>
            <person name="Gemmell N.J."/>
            <person name="Buschiazzo E."/>
            <person name="Vargas Jentzsch I.M."/>
            <person name="Merkel A."/>
            <person name="Schmitz J."/>
            <person name="Zemann A."/>
            <person name="Churakov G."/>
            <person name="Kriegs J.O."/>
            <person name="Brosius J."/>
            <person name="Murchison E.P."/>
            <person name="Sachidanandam R."/>
            <person name="Smith C."/>
            <person name="Hannon G.J."/>
            <person name="Tsend-Ayush E."/>
            <person name="McMillan D."/>
            <person name="Attenborough R."/>
            <person name="Rens W."/>
            <person name="Ferguson-Smith M."/>
            <person name="Lefevre C.M."/>
            <person name="Sharp J.A."/>
            <person name="Nicholas K.R."/>
            <person name="Ray D.A."/>
            <person name="Kube M."/>
            <person name="Reinhardt R."/>
            <person name="Pringle T.H."/>
            <person name="Taylor J."/>
            <person name="Jones R.C."/>
            <person name="Nixon B."/>
            <person name="Dacheux J.L."/>
            <person name="Niwa H."/>
            <person name="Sekita Y."/>
            <person name="Huang X."/>
            <person name="Stark A."/>
            <person name="Kheradpour P."/>
            <person name="Kellis M."/>
            <person name="Flicek P."/>
            <person name="Chen Y."/>
            <person name="Webber C."/>
            <person name="Hardison R."/>
            <person name="Nelson J."/>
            <person name="Hallsworth-Pepin K."/>
            <person name="Delehaunty K."/>
            <person name="Markovic C."/>
            <person name="Minx P."/>
            <person name="Feng Y."/>
            <person name="Kremitzki C."/>
            <person name="Mitreva M."/>
            <person name="Glasscock J."/>
            <person name="Wylie T."/>
            <person name="Wohldmann P."/>
            <person name="Thiru P."/>
            <person name="Nhan M.N."/>
            <person name="Pohl C.S."/>
            <person name="Smith S.M."/>
            <person name="Hou S."/>
            <person name="Nefedov M."/>
            <person name="de Jong P.J."/>
            <person name="Renfree M.B."/>
            <person name="Mardis E.R."/>
            <person name="Wilson R.K."/>
        </authorList>
    </citation>
    <scope>NUCLEOTIDE SEQUENCE [LARGE SCALE GENOMIC DNA]</scope>
    <source>
        <strain evidence="3 4">Glennie</strain>
    </source>
</reference>
<dbReference type="Bgee" id="ENSOANG00000047471">
    <property type="expression patterns" value="Expressed in cerebellum and 6 other cell types or tissues"/>
</dbReference>
<evidence type="ECO:0000313" key="3">
    <source>
        <dbReference type="Ensembl" id="ENSOANP00000049948.1"/>
    </source>
</evidence>
<name>A0A6I8PCL9_ORNAN</name>
<feature type="compositionally biased region" description="Pro residues" evidence="1">
    <location>
        <begin position="298"/>
        <end position="308"/>
    </location>
</feature>
<keyword evidence="2" id="KW-0812">Transmembrane</keyword>
<gene>
    <name evidence="3" type="primary">RAI2</name>
</gene>
<dbReference type="Proteomes" id="UP000002279">
    <property type="component" value="Chromosome 15"/>
</dbReference>
<keyword evidence="2" id="KW-0472">Membrane</keyword>
<evidence type="ECO:0000313" key="4">
    <source>
        <dbReference type="Proteomes" id="UP000002279"/>
    </source>
</evidence>
<dbReference type="KEGG" id="oaa:103170857"/>
<feature type="compositionally biased region" description="Pro residues" evidence="1">
    <location>
        <begin position="133"/>
        <end position="151"/>
    </location>
</feature>
<sequence length="526" mass="56444">MLTRRPRPPAGWPSGGRGRAGSPSAWGTAPWSYHSLAGGGGTAPPQLGPGATPYVMTTRAAVPLPVLLEQHVFQHLNSPLVLPQGAPAAANPVAGGQAQLLDQKPPGPAAQEPGSLPPAFQSPGFAAVLQDLFPPPGSLGAPPPDYGAPAPPQPFASPLSPLVPPATLLVPYPVIVPLPVPVPVPVPVPIPVPHCGGESKLSPDFPAPPASFGPYSCKGTQTPLEKEELKPFALLPQRELAQLSRHTVIKMSPENEALDLSVKSGTPALQSRGAAPEDGALDLSLASCRKAGGRPGGGPAPPKPPPEAPGRADGGPDLPWHRQKWPGDQAGEPKAGCDPETGNTSQAAKVIVSVKDAVPAVYCGKIKGLSGVSTKNFSFKRDLPQDSVLQCYASRARPEAREGVEALRKPMKNRSVKLKKMNSQEIHILPIKSNGWLPFFRGSKLWLFKDFSDYNNYGEREREERERCTWLKMHLKWKTIFVSYFWGERGGGGEEEQLEQFPRSWFRSVLLCFLFFFFNLGLFTRE</sequence>
<dbReference type="GO" id="GO:0048513">
    <property type="term" value="P:animal organ development"/>
    <property type="evidence" value="ECO:0000318"/>
    <property type="project" value="GO_Central"/>
</dbReference>
<evidence type="ECO:0000256" key="1">
    <source>
        <dbReference type="SAM" id="MobiDB-lite"/>
    </source>
</evidence>
<feature type="region of interest" description="Disordered" evidence="1">
    <location>
        <begin position="91"/>
        <end position="151"/>
    </location>
</feature>